<dbReference type="GO" id="GO:1902230">
    <property type="term" value="P:negative regulation of intrinsic apoptotic signaling pathway in response to DNA damage"/>
    <property type="evidence" value="ECO:0007669"/>
    <property type="project" value="InterPro"/>
</dbReference>
<dbReference type="InterPro" id="IPR013955">
    <property type="entry name" value="Rep_factor-A_C"/>
</dbReference>
<feature type="compositionally biased region" description="Polar residues" evidence="11">
    <location>
        <begin position="742"/>
        <end position="760"/>
    </location>
</feature>
<evidence type="ECO:0000256" key="7">
    <source>
        <dbReference type="ARBA" id="ARBA00023306"/>
    </source>
</evidence>
<keyword evidence="3" id="KW-0963">Cytoplasm</keyword>
<evidence type="ECO:0000256" key="4">
    <source>
        <dbReference type="ARBA" id="ARBA00022703"/>
    </source>
</evidence>
<evidence type="ECO:0000256" key="2">
    <source>
        <dbReference type="ARBA" id="ARBA00004496"/>
    </source>
</evidence>
<dbReference type="PANTHER" id="PTHR35537:SF1">
    <property type="entry name" value="DNA DAMAGE-INDUCED APOPTOSIS SUPPRESSOR PROTEIN"/>
    <property type="match status" value="1"/>
</dbReference>
<comment type="caution">
    <text evidence="13">The sequence shown here is derived from an EMBL/GenBank/DDBJ whole genome shotgun (WGS) entry which is preliminary data.</text>
</comment>
<evidence type="ECO:0000256" key="6">
    <source>
        <dbReference type="ARBA" id="ARBA00023242"/>
    </source>
</evidence>
<feature type="domain" description="Replication factor A C-terminal" evidence="12">
    <location>
        <begin position="30"/>
        <end position="118"/>
    </location>
</feature>
<sequence length="997" mass="112620">MIKGLPFIPVAILFCRLQCERMNRRKFLLASVLALQNSSFIYPSCQRCFSRIIFVSKRSSCPKCGCTSEAENANYRYKLSLKVAESNKLYAITIFGSCLDKFFGLTATGLHRYIQDHNKIPETLGSDITQSLLTKAVETCFVGQSFIFGVTNFEKQYGNGSDSSNFLPQCHGYKGEVRALVACQILLPDPHVAGFTVIDYFHQLLQTSNFRKLQCAFQEPNSHLLALDHSNSDLSSINGSDSTTYFSEPHSRDNFTRFWQPSLELTSIVSPLTDNDDFSASEQSVAIGTLHQNGKYSSFAKIAGSSNCCDPIQGSWSLISYMDKKSTAEKSNEELDFQANQLSAIHSNHEIGVTDFNLFPLKIRELHESSNAESFHSAVKIKNSYSQSELYCYPHHNVNTTTSLQDTLAHCPSSSFRPGERASNSHDCDPMIWDDLPFSESLNKFLAVVESEITITQTDTRNKKHDVDNNTSKFHTDHSRLYVTPRRTAGTLHTPPIVLRSKHTVKTHCSKDNFFSNCEANLSPVIQKETESNNTAEVVSRSSNGRDTSEYFLLDPYLSTLLPSSKDLETTVKKTIRILPQKDEISLRPNNSENDHFYLSIKYFSGEKSLSEVNEKLTASCSKKYNDVSDVCKLENKRLYRWPKNQDDSFTVCKKLTYPLETLCNSTDTLKEMPFGHIDNNLTQIYSADHEGSYNASADLFDDIAKDVAVATEIIQKPQDILLQCETSLTENHLAEPDFSGRSLSENSSQTSQKLPLQSTSTSKYLRTYSPLPHFQSDSECDLEDSQDFVPCSQSTPVTGFHQRIHGINEAFHKLPALYSDLDANHEKIRISPENDKQQAIPSCSKHMKTRSRKFRSPIISSITQSEMFNNCNIAECLETDIDEWVPPTPKNDSLGFQVMGLRKCFTAHNSPDQKELPRKKLKLVKQRTDIFLVKKKSKNMFTEIVAKQKTPEYNRKQSGWISKESILGHDFFSEVKCCLPSEVSETKSTWSPELFS</sequence>
<evidence type="ECO:0000256" key="1">
    <source>
        <dbReference type="ARBA" id="ARBA00004123"/>
    </source>
</evidence>
<dbReference type="SUPFAM" id="SSF50249">
    <property type="entry name" value="Nucleic acid-binding proteins"/>
    <property type="match status" value="1"/>
</dbReference>
<gene>
    <name evidence="13" type="ORF">SUZIE_176435</name>
</gene>
<evidence type="ECO:0000256" key="8">
    <source>
        <dbReference type="ARBA" id="ARBA00053253"/>
    </source>
</evidence>
<keyword evidence="4" id="KW-0053">Apoptosis</keyword>
<protein>
    <recommendedName>
        <fullName evidence="9">DNA damage-induced apoptosis suppressor protein</fullName>
    </recommendedName>
    <alternativeName>
        <fullName evidence="10">Nitric oxide-inducible gene protein</fullName>
    </alternativeName>
</protein>
<comment type="function">
    <text evidence="8">May be an anti-apoptotic protein involved in DNA repair or cell survival.</text>
</comment>
<evidence type="ECO:0000313" key="14">
    <source>
        <dbReference type="Proteomes" id="UP001166674"/>
    </source>
</evidence>
<keyword evidence="7" id="KW-0131">Cell cycle</keyword>
<evidence type="ECO:0000256" key="11">
    <source>
        <dbReference type="SAM" id="MobiDB-lite"/>
    </source>
</evidence>
<accession>A0AA41N5F8</accession>
<dbReference type="GO" id="GO:0006915">
    <property type="term" value="P:apoptotic process"/>
    <property type="evidence" value="ECO:0007669"/>
    <property type="project" value="UniProtKB-KW"/>
</dbReference>
<dbReference type="EMBL" id="JAATJV010391639">
    <property type="protein sequence ID" value="MBZ3884137.1"/>
    <property type="molecule type" value="Genomic_DNA"/>
</dbReference>
<reference evidence="13" key="1">
    <citation type="submission" date="2020-03" db="EMBL/GenBank/DDBJ databases">
        <title>Studies in the Genomics of Life Span.</title>
        <authorList>
            <person name="Glass D."/>
        </authorList>
    </citation>
    <scope>NUCLEOTIDE SEQUENCE</scope>
    <source>
        <strain evidence="13">SUZIE</strain>
        <tissue evidence="13">Muscle</tissue>
    </source>
</reference>
<dbReference type="InterPro" id="IPR043522">
    <property type="entry name" value="DDIAS"/>
</dbReference>
<evidence type="ECO:0000256" key="10">
    <source>
        <dbReference type="ARBA" id="ARBA00075896"/>
    </source>
</evidence>
<evidence type="ECO:0000256" key="9">
    <source>
        <dbReference type="ARBA" id="ARBA00069059"/>
    </source>
</evidence>
<dbReference type="GO" id="GO:0051726">
    <property type="term" value="P:regulation of cell cycle"/>
    <property type="evidence" value="ECO:0007669"/>
    <property type="project" value="UniProtKB-KW"/>
</dbReference>
<dbReference type="Pfam" id="PF08646">
    <property type="entry name" value="Rep_fac-A_C"/>
    <property type="match status" value="1"/>
</dbReference>
<feature type="region of interest" description="Disordered" evidence="11">
    <location>
        <begin position="737"/>
        <end position="760"/>
    </location>
</feature>
<dbReference type="Gene3D" id="2.40.50.140">
    <property type="entry name" value="Nucleic acid-binding proteins"/>
    <property type="match status" value="1"/>
</dbReference>
<dbReference type="GO" id="GO:0005634">
    <property type="term" value="C:nucleus"/>
    <property type="evidence" value="ECO:0007669"/>
    <property type="project" value="UniProtKB-SubCell"/>
</dbReference>
<evidence type="ECO:0000256" key="3">
    <source>
        <dbReference type="ARBA" id="ARBA00022490"/>
    </source>
</evidence>
<comment type="subcellular location">
    <subcellularLocation>
        <location evidence="2">Cytoplasm</location>
    </subcellularLocation>
    <subcellularLocation>
        <location evidence="1">Nucleus</location>
    </subcellularLocation>
</comment>
<dbReference type="InterPro" id="IPR012340">
    <property type="entry name" value="NA-bd_OB-fold"/>
</dbReference>
<dbReference type="AlphaFoldDB" id="A0AA41N5F8"/>
<keyword evidence="14" id="KW-1185">Reference proteome</keyword>
<proteinExistence type="predicted"/>
<name>A0AA41N5F8_SCICA</name>
<dbReference type="GO" id="GO:0005737">
    <property type="term" value="C:cytoplasm"/>
    <property type="evidence" value="ECO:0007669"/>
    <property type="project" value="UniProtKB-SubCell"/>
</dbReference>
<dbReference type="PANTHER" id="PTHR35537">
    <property type="entry name" value="DNA DAMAGE-INDUCIBLE APOPTOSIS SUPPRESSOR PROTEIN DDIAS"/>
    <property type="match status" value="1"/>
</dbReference>
<evidence type="ECO:0000256" key="5">
    <source>
        <dbReference type="ARBA" id="ARBA00022810"/>
    </source>
</evidence>
<evidence type="ECO:0000313" key="13">
    <source>
        <dbReference type="EMBL" id="MBZ3884137.1"/>
    </source>
</evidence>
<dbReference type="Proteomes" id="UP001166674">
    <property type="component" value="Unassembled WGS sequence"/>
</dbReference>
<organism evidence="13 14">
    <name type="scientific">Sciurus carolinensis</name>
    <name type="common">Eastern gray squirrel</name>
    <dbReference type="NCBI Taxonomy" id="30640"/>
    <lineage>
        <taxon>Eukaryota</taxon>
        <taxon>Metazoa</taxon>
        <taxon>Chordata</taxon>
        <taxon>Craniata</taxon>
        <taxon>Vertebrata</taxon>
        <taxon>Euteleostomi</taxon>
        <taxon>Mammalia</taxon>
        <taxon>Eutheria</taxon>
        <taxon>Euarchontoglires</taxon>
        <taxon>Glires</taxon>
        <taxon>Rodentia</taxon>
        <taxon>Sciuromorpha</taxon>
        <taxon>Sciuridae</taxon>
        <taxon>Sciurinae</taxon>
        <taxon>Sciurini</taxon>
        <taxon>Sciurus</taxon>
    </lineage>
</organism>
<keyword evidence="6" id="KW-0539">Nucleus</keyword>
<dbReference type="FunFam" id="2.40.50.140:FF:000217">
    <property type="entry name" value="DNA damage induced apoptosis suppressor"/>
    <property type="match status" value="1"/>
</dbReference>
<keyword evidence="5" id="KW-0338">Growth arrest</keyword>
<evidence type="ECO:0000259" key="12">
    <source>
        <dbReference type="Pfam" id="PF08646"/>
    </source>
</evidence>